<keyword evidence="2" id="KW-1185">Reference proteome</keyword>
<sequence length="501" mass="56993">MATGDELANLRRRRGYCSAQFTRLAKKLGDIEQSGCPDEFDLLHIKDRLETYEKEIRALQYQIVTLDEGETARGSELEEEYERLQRRVAKQLSNTRRSTPSQSTSGESAVGRESAPLKLPEVRIPTFDGALEDWHSFHDAFSSAIDRNENLAPVQKFHHLRTALTGWAARSIQSLPITDANYAIAMDALREKFDCHRQICMRHWDLILDYPRITKETPEAIDDLIETVKVHLQALERLGDPVTSNAFLIKLVTSKLPSAVVREWQHTLPDKKLPPYTHLVDFLKTRTNSDRACSSLTVKRGASEQHDRRRQDAPRSYTFVTTHNTLLCPSCHEQHELWNCHVFKTMPPKERLEIAKRASLCTNCLGKGHARTQCSAGSCRICRQRHHTYLHQDQGHNKTRTRVDRTSSGRSSSDRSSSGRSSPSSPSPRSSYRSRRSSSSPRAAHRGSRRDSRRESPRASPRTSPRASRRDSRRESPRTSPRTSPKRESRLPRSSASGSTI</sequence>
<feature type="compositionally biased region" description="Polar residues" evidence="1">
    <location>
        <begin position="492"/>
        <end position="501"/>
    </location>
</feature>
<protein>
    <submittedName>
        <fullName evidence="3">Uncharacterized protein LOC125386640</fullName>
    </submittedName>
</protein>
<feature type="compositionally biased region" description="Basic and acidic residues" evidence="1">
    <location>
        <begin position="468"/>
        <end position="477"/>
    </location>
</feature>
<feature type="compositionally biased region" description="Polar residues" evidence="1">
    <location>
        <begin position="91"/>
        <end position="107"/>
    </location>
</feature>
<evidence type="ECO:0000313" key="2">
    <source>
        <dbReference type="Proteomes" id="UP000835206"/>
    </source>
</evidence>
<evidence type="ECO:0000313" key="3">
    <source>
        <dbReference type="RefSeq" id="XP_048269593.1"/>
    </source>
</evidence>
<dbReference type="Proteomes" id="UP000835206">
    <property type="component" value="Chromosome 17"/>
</dbReference>
<dbReference type="Pfam" id="PF03564">
    <property type="entry name" value="DUF1759"/>
    <property type="match status" value="1"/>
</dbReference>
<name>A0A9C6SIF7_BOMTE</name>
<reference evidence="3" key="1">
    <citation type="submission" date="2025-08" db="UniProtKB">
        <authorList>
            <consortium name="RefSeq"/>
        </authorList>
    </citation>
    <scope>IDENTIFICATION</scope>
</reference>
<feature type="compositionally biased region" description="Basic and acidic residues" evidence="1">
    <location>
        <begin position="393"/>
        <end position="407"/>
    </location>
</feature>
<dbReference type="PANTHER" id="PTHR47331:SF1">
    <property type="entry name" value="GAG-LIKE PROTEIN"/>
    <property type="match status" value="1"/>
</dbReference>
<dbReference type="KEGG" id="bter:125386640"/>
<feature type="region of interest" description="Disordered" evidence="1">
    <location>
        <begin position="392"/>
        <end position="501"/>
    </location>
</feature>
<dbReference type="RefSeq" id="XP_048269593.1">
    <property type="nucleotide sequence ID" value="XM_048413636.1"/>
</dbReference>
<dbReference type="AlphaFoldDB" id="A0A9C6SIF7"/>
<feature type="compositionally biased region" description="Low complexity" evidence="1">
    <location>
        <begin position="408"/>
        <end position="442"/>
    </location>
</feature>
<dbReference type="PANTHER" id="PTHR47331">
    <property type="entry name" value="PHD-TYPE DOMAIN-CONTAINING PROTEIN"/>
    <property type="match status" value="1"/>
</dbReference>
<dbReference type="InterPro" id="IPR005312">
    <property type="entry name" value="DUF1759"/>
</dbReference>
<feature type="region of interest" description="Disordered" evidence="1">
    <location>
        <begin position="90"/>
        <end position="115"/>
    </location>
</feature>
<gene>
    <name evidence="3" type="primary">LOC125386640</name>
</gene>
<accession>A0A9C6SIF7</accession>
<proteinExistence type="predicted"/>
<organism evidence="2 3">
    <name type="scientific">Bombus terrestris</name>
    <name type="common">Buff-tailed bumblebee</name>
    <name type="synonym">Apis terrestris</name>
    <dbReference type="NCBI Taxonomy" id="30195"/>
    <lineage>
        <taxon>Eukaryota</taxon>
        <taxon>Metazoa</taxon>
        <taxon>Ecdysozoa</taxon>
        <taxon>Arthropoda</taxon>
        <taxon>Hexapoda</taxon>
        <taxon>Insecta</taxon>
        <taxon>Pterygota</taxon>
        <taxon>Neoptera</taxon>
        <taxon>Endopterygota</taxon>
        <taxon>Hymenoptera</taxon>
        <taxon>Apocrita</taxon>
        <taxon>Aculeata</taxon>
        <taxon>Apoidea</taxon>
        <taxon>Anthophila</taxon>
        <taxon>Apidae</taxon>
        <taxon>Bombus</taxon>
        <taxon>Bombus</taxon>
    </lineage>
</organism>
<dbReference type="GeneID" id="125386640"/>
<evidence type="ECO:0000256" key="1">
    <source>
        <dbReference type="SAM" id="MobiDB-lite"/>
    </source>
</evidence>